<dbReference type="InterPro" id="IPR034335">
    <property type="entry name" value="PGES2_C"/>
</dbReference>
<protein>
    <recommendedName>
        <fullName evidence="3">GST C-terminal domain-containing protein</fullName>
    </recommendedName>
</protein>
<reference evidence="2" key="1">
    <citation type="journal article" date="2018" name="PLoS ONE">
        <title>Chinook salmon (Oncorhynchus tshawytscha) genome and transcriptome.</title>
        <authorList>
            <person name="Christensen K.A."/>
            <person name="Leong J.S."/>
            <person name="Sakhrani D."/>
            <person name="Biagi C.A."/>
            <person name="Minkley D.R."/>
            <person name="Withler R.E."/>
            <person name="Rondeau E.B."/>
            <person name="Koop B.F."/>
            <person name="Devlin R.H."/>
        </authorList>
    </citation>
    <scope>NUCLEOTIDE SEQUENCE [LARGE SCALE GENOMIC DNA]</scope>
</reference>
<reference evidence="1" key="2">
    <citation type="submission" date="2025-08" db="UniProtKB">
        <authorList>
            <consortium name="Ensembl"/>
        </authorList>
    </citation>
    <scope>IDENTIFICATION</scope>
</reference>
<dbReference type="SUPFAM" id="SSF47616">
    <property type="entry name" value="GST C-terminal domain-like"/>
    <property type="match status" value="1"/>
</dbReference>
<dbReference type="GO" id="GO:0005739">
    <property type="term" value="C:mitochondrion"/>
    <property type="evidence" value="ECO:0007669"/>
    <property type="project" value="TreeGrafter"/>
</dbReference>
<organism evidence="1 2">
    <name type="scientific">Oncorhynchus tshawytscha</name>
    <name type="common">Chinook salmon</name>
    <name type="synonym">Salmo tshawytscha</name>
    <dbReference type="NCBI Taxonomy" id="74940"/>
    <lineage>
        <taxon>Eukaryota</taxon>
        <taxon>Metazoa</taxon>
        <taxon>Chordata</taxon>
        <taxon>Craniata</taxon>
        <taxon>Vertebrata</taxon>
        <taxon>Euteleostomi</taxon>
        <taxon>Actinopterygii</taxon>
        <taxon>Neopterygii</taxon>
        <taxon>Teleostei</taxon>
        <taxon>Protacanthopterygii</taxon>
        <taxon>Salmoniformes</taxon>
        <taxon>Salmonidae</taxon>
        <taxon>Salmoninae</taxon>
        <taxon>Oncorhynchus</taxon>
    </lineage>
</organism>
<dbReference type="AlphaFoldDB" id="A0AAZ3SIX7"/>
<dbReference type="GO" id="GO:0050220">
    <property type="term" value="F:prostaglandin-E synthase activity"/>
    <property type="evidence" value="ECO:0007669"/>
    <property type="project" value="TreeGrafter"/>
</dbReference>
<dbReference type="Proteomes" id="UP000694402">
    <property type="component" value="Unassembled WGS sequence"/>
</dbReference>
<proteinExistence type="predicted"/>
<keyword evidence="2" id="KW-1185">Reference proteome</keyword>
<dbReference type="InterPro" id="IPR036282">
    <property type="entry name" value="Glutathione-S-Trfase_C_sf"/>
</dbReference>
<evidence type="ECO:0008006" key="3">
    <source>
        <dbReference type="Google" id="ProtNLM"/>
    </source>
</evidence>
<dbReference type="CDD" id="cd03197">
    <property type="entry name" value="GST_C_mPGES2"/>
    <property type="match status" value="1"/>
</dbReference>
<dbReference type="Gene3D" id="1.20.1050.10">
    <property type="match status" value="1"/>
</dbReference>
<sequence>MKAVNEKGKEVTEFNNKEEIKWHKWADDWLVHLISPNVYRSTGEALASFDYVVREAAAMSVISKILKSIHNLQDDVRQDLYKAVNEWVAAIGKKLFMGGDQPNLADLAVYGVLRVMEGLEAWNDMMENTKVKSWYRRMEKAMKTTTDPAQNIDQR</sequence>
<dbReference type="PANTHER" id="PTHR12782:SF5">
    <property type="entry name" value="PROSTAGLANDIN E SYNTHASE 2"/>
    <property type="match status" value="1"/>
</dbReference>
<dbReference type="PANTHER" id="PTHR12782">
    <property type="entry name" value="MICROSOMAL PROSTAGLANDIN E SYNTHASE-2"/>
    <property type="match status" value="1"/>
</dbReference>
<dbReference type="Ensembl" id="ENSOTST00005141863.1">
    <property type="protein sequence ID" value="ENSOTSP00005152983.1"/>
    <property type="gene ID" value="ENSOTSG00005063935.1"/>
</dbReference>
<dbReference type="GeneTree" id="ENSGT00390000000224"/>
<evidence type="ECO:0000313" key="2">
    <source>
        <dbReference type="Proteomes" id="UP000694402"/>
    </source>
</evidence>
<accession>A0AAZ3SIX7</accession>
<reference evidence="1" key="3">
    <citation type="submission" date="2025-09" db="UniProtKB">
        <authorList>
            <consortium name="Ensembl"/>
        </authorList>
    </citation>
    <scope>IDENTIFICATION</scope>
</reference>
<name>A0AAZ3SIX7_ONCTS</name>
<dbReference type="Pfam" id="PF13410">
    <property type="entry name" value="GST_C_2"/>
    <property type="match status" value="1"/>
</dbReference>
<evidence type="ECO:0000313" key="1">
    <source>
        <dbReference type="Ensembl" id="ENSOTSP00005152983.1"/>
    </source>
</evidence>